<evidence type="ECO:0000313" key="1">
    <source>
        <dbReference type="EMBL" id="EOH94846.1"/>
    </source>
</evidence>
<dbReference type="RefSeq" id="WP_010756765.1">
    <property type="nucleotide sequence ID" value="NZ_ASWD01000006.1"/>
</dbReference>
<name>R2SPX0_9ENTE</name>
<evidence type="ECO:0008006" key="3">
    <source>
        <dbReference type="Google" id="ProtNLM"/>
    </source>
</evidence>
<keyword evidence="2" id="KW-1185">Reference proteome</keyword>
<dbReference type="HOGENOM" id="CLU_155128_0_0_9"/>
<organism evidence="1 2">
    <name type="scientific">Enterococcus pallens ATCC BAA-351</name>
    <dbReference type="NCBI Taxonomy" id="1158607"/>
    <lineage>
        <taxon>Bacteria</taxon>
        <taxon>Bacillati</taxon>
        <taxon>Bacillota</taxon>
        <taxon>Bacilli</taxon>
        <taxon>Lactobacillales</taxon>
        <taxon>Enterococcaceae</taxon>
        <taxon>Enterococcus</taxon>
    </lineage>
</organism>
<dbReference type="OrthoDB" id="2165354at2"/>
<dbReference type="STRING" id="160454.RV10_GL004119"/>
<evidence type="ECO:0000313" key="2">
    <source>
        <dbReference type="Proteomes" id="UP000013782"/>
    </source>
</evidence>
<comment type="caution">
    <text evidence="1">The sequence shown here is derived from an EMBL/GenBank/DDBJ whole genome shotgun (WGS) entry which is preliminary data.</text>
</comment>
<dbReference type="Proteomes" id="UP000013782">
    <property type="component" value="Unassembled WGS sequence"/>
</dbReference>
<dbReference type="InterPro" id="IPR046078">
    <property type="entry name" value="DUF6096"/>
</dbReference>
<dbReference type="eggNOG" id="ENOG5032VG5">
    <property type="taxonomic scope" value="Bacteria"/>
</dbReference>
<dbReference type="PATRIC" id="fig|1158607.3.peg.1732"/>
<sequence>MAKSNVTQLPTTTEFQFGDLTLQLRMDGKSILTIEKRLDESIMGLFIKKQGEFKLPPTNSLLIILQGANKKSGVTDKMLISAFEKYLESGKTTMDLFEQIQEFLAETGFFGSTEKEVEKEDSEIYLDQETTAEEDNLL</sequence>
<dbReference type="EMBL" id="AJAQ01000014">
    <property type="protein sequence ID" value="EOH94846.1"/>
    <property type="molecule type" value="Genomic_DNA"/>
</dbReference>
<reference evidence="1 2" key="1">
    <citation type="submission" date="2013-02" db="EMBL/GenBank/DDBJ databases">
        <title>The Genome Sequence of Enterococcus pallens BAA-351.</title>
        <authorList>
            <consortium name="The Broad Institute Genome Sequencing Platform"/>
            <consortium name="The Broad Institute Genome Sequencing Center for Infectious Disease"/>
            <person name="Earl A.M."/>
            <person name="Gilmore M.S."/>
            <person name="Lebreton F."/>
            <person name="Walker B."/>
            <person name="Young S.K."/>
            <person name="Zeng Q."/>
            <person name="Gargeya S."/>
            <person name="Fitzgerald M."/>
            <person name="Haas B."/>
            <person name="Abouelleil A."/>
            <person name="Alvarado L."/>
            <person name="Arachchi H.M."/>
            <person name="Berlin A.M."/>
            <person name="Chapman S.B."/>
            <person name="Dewar J."/>
            <person name="Goldberg J."/>
            <person name="Griggs A."/>
            <person name="Gujja S."/>
            <person name="Hansen M."/>
            <person name="Howarth C."/>
            <person name="Imamovic A."/>
            <person name="Larimer J."/>
            <person name="McCowan C."/>
            <person name="Murphy C."/>
            <person name="Neiman D."/>
            <person name="Pearson M."/>
            <person name="Priest M."/>
            <person name="Roberts A."/>
            <person name="Saif S."/>
            <person name="Shea T."/>
            <person name="Sisk P."/>
            <person name="Sykes S."/>
            <person name="Wortman J."/>
            <person name="Nusbaum C."/>
            <person name="Birren B."/>
        </authorList>
    </citation>
    <scope>NUCLEOTIDE SEQUENCE [LARGE SCALE GENOMIC DNA]</scope>
    <source>
        <strain evidence="1 2">ATCC BAA-351</strain>
    </source>
</reference>
<dbReference type="AlphaFoldDB" id="R2SPX0"/>
<dbReference type="Pfam" id="PF19591">
    <property type="entry name" value="DUF6096"/>
    <property type="match status" value="1"/>
</dbReference>
<gene>
    <name evidence="1" type="ORF">UAU_01768</name>
</gene>
<accession>R2SPX0</accession>
<protein>
    <recommendedName>
        <fullName evidence="3">Phage protein</fullName>
    </recommendedName>
</protein>
<proteinExistence type="predicted"/>